<proteinExistence type="predicted"/>
<sequence length="89" mass="9854">MNVNDEDRGSLRELARYLVGPAEISALLNVEANTVNVWKVRHAEFPKPVKRLRSGDLWDVREIAAWAAATGRPASKSLEHHAVRGAPSQ</sequence>
<protein>
    <submittedName>
        <fullName evidence="1">Uncharacterized protein</fullName>
    </submittedName>
</protein>
<comment type="caution">
    <text evidence="1">The sequence shown here is derived from an EMBL/GenBank/DDBJ whole genome shotgun (WGS) entry which is preliminary data.</text>
</comment>
<reference evidence="1 2" key="1">
    <citation type="journal article" date="2012" name="J. Bacteriol.">
        <title>Draft genome sequence of the nitrophenol-degrading actinomycete Rhodococcus imtechensis RKJ300.</title>
        <authorList>
            <person name="Vikram S."/>
            <person name="Kumar S."/>
            <person name="Subramanian S."/>
            <person name="Raghava G.P."/>
        </authorList>
    </citation>
    <scope>NUCLEOTIDE SEQUENCE [LARGE SCALE GENOMIC DNA]</scope>
    <source>
        <strain evidence="1 2">RKJ300</strain>
    </source>
</reference>
<name>I0WM05_RHOOP</name>
<evidence type="ECO:0000313" key="1">
    <source>
        <dbReference type="EMBL" id="EID77421.1"/>
    </source>
</evidence>
<dbReference type="Proteomes" id="UP000006447">
    <property type="component" value="Unassembled WGS sequence"/>
</dbReference>
<gene>
    <name evidence="1" type="ORF">W59_23765</name>
</gene>
<dbReference type="PATRIC" id="fig|1165867.3.peg.4849"/>
<evidence type="ECO:0000313" key="2">
    <source>
        <dbReference type="Proteomes" id="UP000006447"/>
    </source>
</evidence>
<accession>I0WM05</accession>
<organism evidence="1 2">
    <name type="scientific">Rhodococcus opacus RKJ300 = JCM 13270</name>
    <dbReference type="NCBI Taxonomy" id="1165867"/>
    <lineage>
        <taxon>Bacteria</taxon>
        <taxon>Bacillati</taxon>
        <taxon>Actinomycetota</taxon>
        <taxon>Actinomycetes</taxon>
        <taxon>Mycobacteriales</taxon>
        <taxon>Nocardiaceae</taxon>
        <taxon>Rhodococcus</taxon>
    </lineage>
</organism>
<dbReference type="AlphaFoldDB" id="I0WM05"/>
<dbReference type="EMBL" id="AJJH01000135">
    <property type="protein sequence ID" value="EID77421.1"/>
    <property type="molecule type" value="Genomic_DNA"/>
</dbReference>